<dbReference type="InterPro" id="IPR009506">
    <property type="entry name" value="YjiS-like"/>
</dbReference>
<sequence length="76" mass="8748">MDGDPTLHLMTSVPRPAARRKDGRGPVEEALRILSVWIERARQRRCLAGLSDRSLKDIGISRCDALHEARKPFWRR</sequence>
<organism evidence="3">
    <name type="scientific">uncultured Armatimonadetes bacterium</name>
    <dbReference type="NCBI Taxonomy" id="157466"/>
    <lineage>
        <taxon>Bacteria</taxon>
        <taxon>Bacillati</taxon>
        <taxon>Armatimonadota</taxon>
        <taxon>environmental samples</taxon>
    </lineage>
</organism>
<dbReference type="Pfam" id="PF06568">
    <property type="entry name" value="YjiS-like"/>
    <property type="match status" value="1"/>
</dbReference>
<evidence type="ECO:0000256" key="1">
    <source>
        <dbReference type="SAM" id="MobiDB-lite"/>
    </source>
</evidence>
<evidence type="ECO:0000259" key="2">
    <source>
        <dbReference type="Pfam" id="PF06568"/>
    </source>
</evidence>
<name>A0A6J4JRZ9_9BACT</name>
<dbReference type="EMBL" id="CADCTO010000542">
    <property type="protein sequence ID" value="CAA9286083.1"/>
    <property type="molecule type" value="Genomic_DNA"/>
</dbReference>
<accession>A0A6J4JRZ9</accession>
<protein>
    <recommendedName>
        <fullName evidence="2">YjiS-like domain-containing protein</fullName>
    </recommendedName>
</protein>
<dbReference type="AlphaFoldDB" id="A0A6J4JRZ9"/>
<evidence type="ECO:0000313" key="3">
    <source>
        <dbReference type="EMBL" id="CAA9286083.1"/>
    </source>
</evidence>
<reference evidence="3" key="1">
    <citation type="submission" date="2020-02" db="EMBL/GenBank/DDBJ databases">
        <authorList>
            <person name="Meier V. D."/>
        </authorList>
    </citation>
    <scope>NUCLEOTIDE SEQUENCE</scope>
    <source>
        <strain evidence="3">AVDCRST_MAG63</strain>
    </source>
</reference>
<gene>
    <name evidence="3" type="ORF">AVDCRST_MAG63-3975</name>
</gene>
<feature type="domain" description="YjiS-like" evidence="2">
    <location>
        <begin position="31"/>
        <end position="65"/>
    </location>
</feature>
<proteinExistence type="predicted"/>
<feature type="region of interest" description="Disordered" evidence="1">
    <location>
        <begin position="1"/>
        <end position="24"/>
    </location>
</feature>